<name>A0AA88HED8_ARTSF</name>
<gene>
    <name evidence="2" type="ORF">QYM36_014409</name>
</gene>
<evidence type="ECO:0000313" key="2">
    <source>
        <dbReference type="EMBL" id="KAK2708784.1"/>
    </source>
</evidence>
<dbReference type="Proteomes" id="UP001187531">
    <property type="component" value="Unassembled WGS sequence"/>
</dbReference>
<reference evidence="2" key="1">
    <citation type="submission" date="2023-07" db="EMBL/GenBank/DDBJ databases">
        <title>Chromosome-level genome assembly of Artemia franciscana.</title>
        <authorList>
            <person name="Jo E."/>
        </authorList>
    </citation>
    <scope>NUCLEOTIDE SEQUENCE</scope>
    <source>
        <tissue evidence="2">Whole body</tissue>
    </source>
</reference>
<feature type="region of interest" description="Disordered" evidence="1">
    <location>
        <begin position="1"/>
        <end position="22"/>
    </location>
</feature>
<sequence length="75" mass="8587">MDVYKKKRPDAPHPTDGHSFGAGRDLNIHVRCQIIVPPIKRYLAALARDIYREVIGAQDPQINQKWPSHEEAQTQ</sequence>
<organism evidence="2 3">
    <name type="scientific">Artemia franciscana</name>
    <name type="common">Brine shrimp</name>
    <name type="synonym">Artemia sanfranciscana</name>
    <dbReference type="NCBI Taxonomy" id="6661"/>
    <lineage>
        <taxon>Eukaryota</taxon>
        <taxon>Metazoa</taxon>
        <taxon>Ecdysozoa</taxon>
        <taxon>Arthropoda</taxon>
        <taxon>Crustacea</taxon>
        <taxon>Branchiopoda</taxon>
        <taxon>Anostraca</taxon>
        <taxon>Artemiidae</taxon>
        <taxon>Artemia</taxon>
    </lineage>
</organism>
<keyword evidence="3" id="KW-1185">Reference proteome</keyword>
<accession>A0AA88HED8</accession>
<evidence type="ECO:0000313" key="3">
    <source>
        <dbReference type="Proteomes" id="UP001187531"/>
    </source>
</evidence>
<protein>
    <submittedName>
        <fullName evidence="2">Uncharacterized protein</fullName>
    </submittedName>
</protein>
<evidence type="ECO:0000256" key="1">
    <source>
        <dbReference type="SAM" id="MobiDB-lite"/>
    </source>
</evidence>
<proteinExistence type="predicted"/>
<comment type="caution">
    <text evidence="2">The sequence shown here is derived from an EMBL/GenBank/DDBJ whole genome shotgun (WGS) entry which is preliminary data.</text>
</comment>
<dbReference type="EMBL" id="JAVRJZ010000018">
    <property type="protein sequence ID" value="KAK2708784.1"/>
    <property type="molecule type" value="Genomic_DNA"/>
</dbReference>
<dbReference type="AlphaFoldDB" id="A0AA88HED8"/>